<dbReference type="InterPro" id="IPR037143">
    <property type="entry name" value="4-PPantetheinyl_Trfase_dom_sf"/>
</dbReference>
<dbReference type="Pfam" id="PF01648">
    <property type="entry name" value="ACPS"/>
    <property type="match status" value="1"/>
</dbReference>
<feature type="domain" description="4'-phosphopantetheinyl transferase" evidence="3">
    <location>
        <begin position="161"/>
        <end position="260"/>
    </location>
</feature>
<reference evidence="6" key="1">
    <citation type="journal article" date="2019" name="Int. J. Syst. Evol. Microbiol.">
        <title>The Global Catalogue of Microorganisms (GCM) 10K type strain sequencing project: providing services to taxonomists for standard genome sequencing and annotation.</title>
        <authorList>
            <consortium name="The Broad Institute Genomics Platform"/>
            <consortium name="The Broad Institute Genome Sequencing Center for Infectious Disease"/>
            <person name="Wu L."/>
            <person name="Ma J."/>
        </authorList>
    </citation>
    <scope>NUCLEOTIDE SEQUENCE [LARGE SCALE GENOMIC DNA]</scope>
    <source>
        <strain evidence="6">CGMCC 4.7020</strain>
    </source>
</reference>
<dbReference type="PANTHER" id="PTHR12215">
    <property type="entry name" value="PHOSPHOPANTETHEINE TRANSFERASE"/>
    <property type="match status" value="1"/>
</dbReference>
<name>A0ABW3XT32_9ACTN</name>
<sequence>MTAPLTPPPPPPSPSLSAVASPFPVRALAPVPASAAVPVAGADAGTDEPVKLWLCPNDGLPPAVAGLLAAHWLDAQEQKTASRFLFERDRRQYLLAHTLVRRALALEAGLAEAELVIWRSARGRPFLRPAPGELPRGGAQLDFNLSHAGGYSLLGIVRRHRIGVDVERLEDRDERAITTIVRTFAAPEREWVERAAHGPDRDRRALRVWTLKEAYSKARGLGLGLPFDAFVFTLDDERGVRAFTPPADDTARPWRFVELEPVPGVLVAVAVPADAAQDPVLHLGYGFPWSRSELRSFPLPRPVGGHLAAVPA</sequence>
<evidence type="ECO:0000313" key="6">
    <source>
        <dbReference type="Proteomes" id="UP001597058"/>
    </source>
</evidence>
<dbReference type="SUPFAM" id="SSF56214">
    <property type="entry name" value="4'-phosphopantetheinyl transferase"/>
    <property type="match status" value="2"/>
</dbReference>
<evidence type="ECO:0000256" key="2">
    <source>
        <dbReference type="ARBA" id="ARBA00022679"/>
    </source>
</evidence>
<dbReference type="Proteomes" id="UP001597058">
    <property type="component" value="Unassembled WGS sequence"/>
</dbReference>
<comment type="similarity">
    <text evidence="1">Belongs to the P-Pant transferase superfamily. Gsp/Sfp/HetI/AcpT family.</text>
</comment>
<dbReference type="PANTHER" id="PTHR12215:SF10">
    <property type="entry name" value="L-AMINOADIPATE-SEMIALDEHYDE DEHYDROGENASE-PHOSPHOPANTETHEINYL TRANSFERASE"/>
    <property type="match status" value="1"/>
</dbReference>
<evidence type="ECO:0000256" key="1">
    <source>
        <dbReference type="ARBA" id="ARBA00010990"/>
    </source>
</evidence>
<gene>
    <name evidence="5" type="ORF">ACFQ5X_38775</name>
</gene>
<keyword evidence="2 5" id="KW-0808">Transferase</keyword>
<dbReference type="Pfam" id="PF22624">
    <property type="entry name" value="AASDHPPT_N"/>
    <property type="match status" value="1"/>
</dbReference>
<evidence type="ECO:0000259" key="4">
    <source>
        <dbReference type="Pfam" id="PF22624"/>
    </source>
</evidence>
<dbReference type="InterPro" id="IPR008278">
    <property type="entry name" value="4-PPantetheinyl_Trfase_dom"/>
</dbReference>
<evidence type="ECO:0000259" key="3">
    <source>
        <dbReference type="Pfam" id="PF01648"/>
    </source>
</evidence>
<feature type="domain" description="4'-phosphopantetheinyl transferase N-terminal" evidence="4">
    <location>
        <begin position="68"/>
        <end position="154"/>
    </location>
</feature>
<evidence type="ECO:0000313" key="5">
    <source>
        <dbReference type="EMBL" id="MFD1311734.1"/>
    </source>
</evidence>
<organism evidence="5 6">
    <name type="scientific">Streptomyces kaempferi</name>
    <dbReference type="NCBI Taxonomy" id="333725"/>
    <lineage>
        <taxon>Bacteria</taxon>
        <taxon>Bacillati</taxon>
        <taxon>Actinomycetota</taxon>
        <taxon>Actinomycetes</taxon>
        <taxon>Kitasatosporales</taxon>
        <taxon>Streptomycetaceae</taxon>
        <taxon>Streptomyces</taxon>
    </lineage>
</organism>
<dbReference type="InterPro" id="IPR050559">
    <property type="entry name" value="P-Pant_transferase_sf"/>
</dbReference>
<accession>A0ABW3XT32</accession>
<proteinExistence type="inferred from homology"/>
<dbReference type="RefSeq" id="WP_365770099.1">
    <property type="nucleotide sequence ID" value="NZ_JBHSKH010000087.1"/>
</dbReference>
<dbReference type="InterPro" id="IPR055066">
    <property type="entry name" value="AASDHPPT_N"/>
</dbReference>
<dbReference type="GO" id="GO:0016740">
    <property type="term" value="F:transferase activity"/>
    <property type="evidence" value="ECO:0007669"/>
    <property type="project" value="UniProtKB-KW"/>
</dbReference>
<keyword evidence="6" id="KW-1185">Reference proteome</keyword>
<dbReference type="EMBL" id="JBHTMM010000089">
    <property type="protein sequence ID" value="MFD1311734.1"/>
    <property type="molecule type" value="Genomic_DNA"/>
</dbReference>
<dbReference type="Gene3D" id="3.90.470.20">
    <property type="entry name" value="4'-phosphopantetheinyl transferase domain"/>
    <property type="match status" value="2"/>
</dbReference>
<protein>
    <submittedName>
        <fullName evidence="5">4'-phosphopantetheinyl transferase family protein</fullName>
    </submittedName>
</protein>
<comment type="caution">
    <text evidence="5">The sequence shown here is derived from an EMBL/GenBank/DDBJ whole genome shotgun (WGS) entry which is preliminary data.</text>
</comment>